<name>A0ABU1H7R8_9GAMM</name>
<organism evidence="1 2">
    <name type="scientific">Vreelandella vilamensis</name>
    <dbReference type="NCBI Taxonomy" id="531309"/>
    <lineage>
        <taxon>Bacteria</taxon>
        <taxon>Pseudomonadati</taxon>
        <taxon>Pseudomonadota</taxon>
        <taxon>Gammaproteobacteria</taxon>
        <taxon>Oceanospirillales</taxon>
        <taxon>Halomonadaceae</taxon>
        <taxon>Vreelandella</taxon>
    </lineage>
</organism>
<dbReference type="Proteomes" id="UP001254564">
    <property type="component" value="Unassembled WGS sequence"/>
</dbReference>
<dbReference type="RefSeq" id="WP_309657227.1">
    <property type="nucleotide sequence ID" value="NZ_JARWAN010000038.1"/>
</dbReference>
<dbReference type="EMBL" id="JARWAN010000038">
    <property type="protein sequence ID" value="MDR5900352.1"/>
    <property type="molecule type" value="Genomic_DNA"/>
</dbReference>
<comment type="caution">
    <text evidence="1">The sequence shown here is derived from an EMBL/GenBank/DDBJ whole genome shotgun (WGS) entry which is preliminary data.</text>
</comment>
<reference evidence="1 2" key="1">
    <citation type="submission" date="2023-04" db="EMBL/GenBank/DDBJ databases">
        <title>A long-awaited taxogenomic arrangement of the family Halomonadaceae.</title>
        <authorList>
            <person name="De La Haba R."/>
            <person name="Chuvochina M."/>
            <person name="Wittouck S."/>
            <person name="Arahal D.R."/>
            <person name="Sanchez-Porro C."/>
            <person name="Hugenholtz P."/>
            <person name="Ventosa A."/>
        </authorList>
    </citation>
    <scope>NUCLEOTIDE SEQUENCE [LARGE SCALE GENOMIC DNA]</scope>
    <source>
        <strain evidence="1 2">DSM 21020</strain>
    </source>
</reference>
<keyword evidence="2" id="KW-1185">Reference proteome</keyword>
<accession>A0ABU1H7R8</accession>
<evidence type="ECO:0000313" key="1">
    <source>
        <dbReference type="EMBL" id="MDR5900352.1"/>
    </source>
</evidence>
<proteinExistence type="predicted"/>
<gene>
    <name evidence="1" type="ORF">QC823_15410</name>
</gene>
<sequence length="151" mass="16549">MTRFNLQALANTAQRGEGYQHLTPGQAWNAHALGMKPKQLTNPLSPLLSLVFGLAEQKQRADFGEPSNAPCEMFNAAFDKVHPPYVRLSVLNRLREGVKDHLLGLAPPGVDSGYRRFSLAEVARVLDTTEGELLALAEATGTADQLRDRLN</sequence>
<protein>
    <submittedName>
        <fullName evidence="1">Uncharacterized protein</fullName>
    </submittedName>
</protein>
<evidence type="ECO:0000313" key="2">
    <source>
        <dbReference type="Proteomes" id="UP001254564"/>
    </source>
</evidence>